<feature type="region of interest" description="Disordered" evidence="1">
    <location>
        <begin position="104"/>
        <end position="236"/>
    </location>
</feature>
<dbReference type="InterPro" id="IPR025640">
    <property type="entry name" value="GYF_2"/>
</dbReference>
<dbReference type="AlphaFoldDB" id="A0A841GQF4"/>
<evidence type="ECO:0000313" key="5">
    <source>
        <dbReference type="Proteomes" id="UP000582837"/>
    </source>
</evidence>
<dbReference type="Pfam" id="PF14237">
    <property type="entry name" value="GYF_2"/>
    <property type="match status" value="1"/>
</dbReference>
<feature type="transmembrane region" description="Helical" evidence="2">
    <location>
        <begin position="432"/>
        <end position="451"/>
    </location>
</feature>
<feature type="region of interest" description="Disordered" evidence="1">
    <location>
        <begin position="327"/>
        <end position="354"/>
    </location>
</feature>
<feature type="compositionally biased region" description="Pro residues" evidence="1">
    <location>
        <begin position="113"/>
        <end position="142"/>
    </location>
</feature>
<dbReference type="EMBL" id="JACHIA010000002">
    <property type="protein sequence ID" value="MBB6069270.1"/>
    <property type="molecule type" value="Genomic_DNA"/>
</dbReference>
<feature type="compositionally biased region" description="Low complexity" evidence="1">
    <location>
        <begin position="219"/>
        <end position="236"/>
    </location>
</feature>
<keyword evidence="2" id="KW-0472">Membrane</keyword>
<gene>
    <name evidence="4" type="ORF">HNQ61_000885</name>
</gene>
<name>A0A841GQF4_9BACT</name>
<sequence length="663" mass="69566">MMIFADERIRCLRAGPRAAHMVDGDRGAAFSCQFHIDFGCSMGPLPEGRVWFYWHDGAPSGPATLDELVGLLRRRILPPDTPIRHPGMADYQPARVALEPLRGKYRPAAPSGPAAPPSPAPANVPPAAAPAAPAAPPRPAPADAPAEPRTAPAAALTDARPLRPSEAAQGASAAPPAAPVPAVARDPAFPAPPSVDKAGYRNPQTAPVAENDSSRSERPTSAPPAVAVPDDVPAPRVTPDQLADAAGPAVRAERVTRFEPIDTTERVPSARGLVDHAPVVPAAGVPTYEPVRDAHGDLRAEYVEPIETVAHPKPGDHGEAIAPAATDHIDPDHSRHGEINPHPENEAARERPADSDWVATVAPATSATHVSTVEPAVPARHVFAAGSVPAANQGVAVEDAGELPTSQADDLDVEVVSGQSSPAPVARPKSKAGWYVLAALIIIGGLGWLAYPYAGGLLARAGVTQPDKPAPAVPAPVAARPSGADVTILLPHNISMQVPNDWITVNDDGRSDGDKAKAAAPPQDTIDARRDTVYAANRYDEKSEPIGILNAGFYPEEVTQKEVADASDADISALDKLLRGRIEKSTNGTLIGWTGTQRTTLNGLTALVSEYRRQSGATVFRVRLVRVFDAAQSFTVAVAYREDRADVLKPVTDRIIARIARTP</sequence>
<organism evidence="4 5">
    <name type="scientific">Longimicrobium terrae</name>
    <dbReference type="NCBI Taxonomy" id="1639882"/>
    <lineage>
        <taxon>Bacteria</taxon>
        <taxon>Pseudomonadati</taxon>
        <taxon>Gemmatimonadota</taxon>
        <taxon>Longimicrobiia</taxon>
        <taxon>Longimicrobiales</taxon>
        <taxon>Longimicrobiaceae</taxon>
        <taxon>Longimicrobium</taxon>
    </lineage>
</organism>
<evidence type="ECO:0000256" key="2">
    <source>
        <dbReference type="SAM" id="Phobius"/>
    </source>
</evidence>
<dbReference type="Proteomes" id="UP000582837">
    <property type="component" value="Unassembled WGS sequence"/>
</dbReference>
<keyword evidence="5" id="KW-1185">Reference proteome</keyword>
<reference evidence="4 5" key="1">
    <citation type="submission" date="2020-08" db="EMBL/GenBank/DDBJ databases">
        <title>Genomic Encyclopedia of Type Strains, Phase IV (KMG-IV): sequencing the most valuable type-strain genomes for metagenomic binning, comparative biology and taxonomic classification.</title>
        <authorList>
            <person name="Goeker M."/>
        </authorList>
    </citation>
    <scope>NUCLEOTIDE SEQUENCE [LARGE SCALE GENOMIC DNA]</scope>
    <source>
        <strain evidence="4 5">DSM 29007</strain>
    </source>
</reference>
<feature type="compositionally biased region" description="Low complexity" evidence="1">
    <location>
        <begin position="164"/>
        <end position="188"/>
    </location>
</feature>
<protein>
    <recommendedName>
        <fullName evidence="3">GYF domain-containing protein</fullName>
    </recommendedName>
</protein>
<keyword evidence="2" id="KW-0812">Transmembrane</keyword>
<comment type="caution">
    <text evidence="4">The sequence shown here is derived from an EMBL/GenBank/DDBJ whole genome shotgun (WGS) entry which is preliminary data.</text>
</comment>
<evidence type="ECO:0000313" key="4">
    <source>
        <dbReference type="EMBL" id="MBB6069270.1"/>
    </source>
</evidence>
<dbReference type="RefSeq" id="WP_170037947.1">
    <property type="nucleotide sequence ID" value="NZ_JABDTL010000002.1"/>
</dbReference>
<accession>A0A841GQF4</accession>
<evidence type="ECO:0000259" key="3">
    <source>
        <dbReference type="Pfam" id="PF14237"/>
    </source>
</evidence>
<keyword evidence="2" id="KW-1133">Transmembrane helix</keyword>
<feature type="domain" description="GYF" evidence="3">
    <location>
        <begin position="51"/>
        <end position="95"/>
    </location>
</feature>
<evidence type="ECO:0000256" key="1">
    <source>
        <dbReference type="SAM" id="MobiDB-lite"/>
    </source>
</evidence>
<proteinExistence type="predicted"/>
<feature type="compositionally biased region" description="Low complexity" evidence="1">
    <location>
        <begin position="143"/>
        <end position="155"/>
    </location>
</feature>